<feature type="transmembrane region" description="Helical" evidence="1">
    <location>
        <begin position="197"/>
        <end position="216"/>
    </location>
</feature>
<dbReference type="Proteomes" id="UP001519308">
    <property type="component" value="Unassembled WGS sequence"/>
</dbReference>
<protein>
    <submittedName>
        <fullName evidence="3">Membrane protease YdiL (CAAX protease family)</fullName>
    </submittedName>
</protein>
<keyword evidence="1" id="KW-1133">Transmembrane helix</keyword>
<feature type="transmembrane region" description="Helical" evidence="1">
    <location>
        <begin position="60"/>
        <end position="77"/>
    </location>
</feature>
<evidence type="ECO:0000259" key="2">
    <source>
        <dbReference type="Pfam" id="PF02517"/>
    </source>
</evidence>
<dbReference type="InterPro" id="IPR003675">
    <property type="entry name" value="Rce1/LyrA-like_dom"/>
</dbReference>
<keyword evidence="1" id="KW-0812">Transmembrane</keyword>
<proteinExistence type="predicted"/>
<organism evidence="3 4">
    <name type="scientific">Clostridium punense</name>
    <dbReference type="NCBI Taxonomy" id="1054297"/>
    <lineage>
        <taxon>Bacteria</taxon>
        <taxon>Bacillati</taxon>
        <taxon>Bacillota</taxon>
        <taxon>Clostridia</taxon>
        <taxon>Eubacteriales</taxon>
        <taxon>Clostridiaceae</taxon>
        <taxon>Clostridium</taxon>
    </lineage>
</organism>
<dbReference type="InterPro" id="IPR052710">
    <property type="entry name" value="CAAX_protease"/>
</dbReference>
<feature type="transmembrane region" description="Helical" evidence="1">
    <location>
        <begin position="89"/>
        <end position="111"/>
    </location>
</feature>
<keyword evidence="3" id="KW-0645">Protease</keyword>
<feature type="domain" description="CAAX prenyl protease 2/Lysostaphin resistance protein A-like" evidence="2">
    <location>
        <begin position="87"/>
        <end position="186"/>
    </location>
</feature>
<dbReference type="EMBL" id="JAGGLL010000029">
    <property type="protein sequence ID" value="MBP2023440.1"/>
    <property type="molecule type" value="Genomic_DNA"/>
</dbReference>
<dbReference type="GO" id="GO:0008233">
    <property type="term" value="F:peptidase activity"/>
    <property type="evidence" value="ECO:0007669"/>
    <property type="project" value="UniProtKB-KW"/>
</dbReference>
<accession>A0ABS4K6P2</accession>
<name>A0ABS4K6P2_9CLOT</name>
<keyword evidence="1" id="KW-0472">Membrane</keyword>
<feature type="transmembrane region" description="Helical" evidence="1">
    <location>
        <begin position="123"/>
        <end position="142"/>
    </location>
</feature>
<dbReference type="PANTHER" id="PTHR36435">
    <property type="entry name" value="SLR1288 PROTEIN"/>
    <property type="match status" value="1"/>
</dbReference>
<keyword evidence="4" id="KW-1185">Reference proteome</keyword>
<gene>
    <name evidence="3" type="ORF">J2Z44_003277</name>
</gene>
<feature type="transmembrane region" description="Helical" evidence="1">
    <location>
        <begin position="148"/>
        <end position="167"/>
    </location>
</feature>
<evidence type="ECO:0000313" key="3">
    <source>
        <dbReference type="EMBL" id="MBP2023440.1"/>
    </source>
</evidence>
<evidence type="ECO:0000313" key="4">
    <source>
        <dbReference type="Proteomes" id="UP001519308"/>
    </source>
</evidence>
<feature type="transmembrane region" description="Helical" evidence="1">
    <location>
        <begin position="20"/>
        <end position="39"/>
    </location>
</feature>
<evidence type="ECO:0000256" key="1">
    <source>
        <dbReference type="SAM" id="Phobius"/>
    </source>
</evidence>
<dbReference type="PANTHER" id="PTHR36435:SF1">
    <property type="entry name" value="CAAX AMINO TERMINAL PROTEASE FAMILY PROTEIN"/>
    <property type="match status" value="1"/>
</dbReference>
<dbReference type="GO" id="GO:0006508">
    <property type="term" value="P:proteolysis"/>
    <property type="evidence" value="ECO:0007669"/>
    <property type="project" value="UniProtKB-KW"/>
</dbReference>
<dbReference type="Pfam" id="PF02517">
    <property type="entry name" value="Rce1-like"/>
    <property type="match status" value="1"/>
</dbReference>
<sequence length="223" mass="26581">MIYGIIYSFSEKYSKLFGENHILTVFAIMLYIVVLYMFLKKRKRLSVYGICFPKYWRKKDVGWLIPLLSFPFANMYLQGNQTMLQNSWIMFLLMLFTVFLEELLFRGYLLVYLFEKCWIDNKWIGMIISSVLFGMFHIVNIFQGADILYTMIQMLCAFGIGLCLCVLVSQYKSIFPGTIVHYLINITSFDMEKSNYHVLFFFIILSVLHISYAFLLKWKWRTI</sequence>
<reference evidence="3 4" key="1">
    <citation type="submission" date="2021-03" db="EMBL/GenBank/DDBJ databases">
        <title>Genomic Encyclopedia of Type Strains, Phase IV (KMG-IV): sequencing the most valuable type-strain genomes for metagenomic binning, comparative biology and taxonomic classification.</title>
        <authorList>
            <person name="Goeker M."/>
        </authorList>
    </citation>
    <scope>NUCLEOTIDE SEQUENCE [LARGE SCALE GENOMIC DNA]</scope>
    <source>
        <strain evidence="3 4">DSM 28650</strain>
    </source>
</reference>
<keyword evidence="3" id="KW-0378">Hydrolase</keyword>
<comment type="caution">
    <text evidence="3">The sequence shown here is derived from an EMBL/GenBank/DDBJ whole genome shotgun (WGS) entry which is preliminary data.</text>
</comment>